<accession>A0A9Q0EGF1</accession>
<dbReference type="AlphaFoldDB" id="A0A9Q0EGF1"/>
<dbReference type="Proteomes" id="UP001148018">
    <property type="component" value="Unassembled WGS sequence"/>
</dbReference>
<proteinExistence type="predicted"/>
<organism evidence="2 3">
    <name type="scientific">Muraenolepis orangiensis</name>
    <name type="common">Patagonian moray cod</name>
    <dbReference type="NCBI Taxonomy" id="630683"/>
    <lineage>
        <taxon>Eukaryota</taxon>
        <taxon>Metazoa</taxon>
        <taxon>Chordata</taxon>
        <taxon>Craniata</taxon>
        <taxon>Vertebrata</taxon>
        <taxon>Euteleostomi</taxon>
        <taxon>Actinopterygii</taxon>
        <taxon>Neopterygii</taxon>
        <taxon>Teleostei</taxon>
        <taxon>Neoteleostei</taxon>
        <taxon>Acanthomorphata</taxon>
        <taxon>Zeiogadaria</taxon>
        <taxon>Gadariae</taxon>
        <taxon>Gadiformes</taxon>
        <taxon>Muraenolepidoidei</taxon>
        <taxon>Muraenolepididae</taxon>
        <taxon>Muraenolepis</taxon>
    </lineage>
</organism>
<dbReference type="EMBL" id="JANIIK010000042">
    <property type="protein sequence ID" value="KAJ3606314.1"/>
    <property type="molecule type" value="Genomic_DNA"/>
</dbReference>
<name>A0A9Q0EGF1_9TELE</name>
<keyword evidence="3" id="KW-1185">Reference proteome</keyword>
<sequence length="67" mass="7378">MDAFTTSPSGITSTFTGDNAVERRSAEVPAMWRPWDATCVQREAQKVVLAENKVFRLPLPRRGDAAA</sequence>
<feature type="compositionally biased region" description="Polar residues" evidence="1">
    <location>
        <begin position="1"/>
        <end position="17"/>
    </location>
</feature>
<gene>
    <name evidence="2" type="ORF">NHX12_025835</name>
</gene>
<protein>
    <submittedName>
        <fullName evidence="2">Uncharacterized protein</fullName>
    </submittedName>
</protein>
<evidence type="ECO:0000256" key="1">
    <source>
        <dbReference type="SAM" id="MobiDB-lite"/>
    </source>
</evidence>
<comment type="caution">
    <text evidence="2">The sequence shown here is derived from an EMBL/GenBank/DDBJ whole genome shotgun (WGS) entry which is preliminary data.</text>
</comment>
<evidence type="ECO:0000313" key="2">
    <source>
        <dbReference type="EMBL" id="KAJ3606314.1"/>
    </source>
</evidence>
<feature type="region of interest" description="Disordered" evidence="1">
    <location>
        <begin position="1"/>
        <end position="23"/>
    </location>
</feature>
<evidence type="ECO:0000313" key="3">
    <source>
        <dbReference type="Proteomes" id="UP001148018"/>
    </source>
</evidence>
<reference evidence="2" key="1">
    <citation type="submission" date="2022-07" db="EMBL/GenBank/DDBJ databases">
        <title>Chromosome-level genome of Muraenolepis orangiensis.</title>
        <authorList>
            <person name="Kim J."/>
        </authorList>
    </citation>
    <scope>NUCLEOTIDE SEQUENCE</scope>
    <source>
        <strain evidence="2">KU_S4_2022</strain>
        <tissue evidence="2">Muscle</tissue>
    </source>
</reference>